<feature type="chain" id="PRO_5025529672" evidence="2">
    <location>
        <begin position="27"/>
        <end position="226"/>
    </location>
</feature>
<accession>A0A6A5VUT5</accession>
<gene>
    <name evidence="3" type="ORF">BU23DRAFT_98660</name>
</gene>
<dbReference type="Proteomes" id="UP000800036">
    <property type="component" value="Unassembled WGS sequence"/>
</dbReference>
<evidence type="ECO:0000256" key="2">
    <source>
        <dbReference type="SAM" id="SignalP"/>
    </source>
</evidence>
<sequence>MWSHTPFRTPLPTLLFTTTLPSAVNGASTTTVLLTITRTVIGNATTSAPVPSQASNTTTILAPSDKCVTICPPIIPGLPSITLNATLPSSQPAPIRNTTSSFDRSAVQGHVPRNTSTTCAHSMSHFVPPTSEPSMTTVPSQESDYGDLEGQMSIQTVGLPTSNGALQTSGGGVNRDGGTAKVAEKTSAKENDVIAWSYMDPDGTRTVGKDGDKGWRRRVARWFGGR</sequence>
<name>A0A6A5VUT5_9PLEO</name>
<dbReference type="AlphaFoldDB" id="A0A6A5VUT5"/>
<evidence type="ECO:0000256" key="1">
    <source>
        <dbReference type="SAM" id="MobiDB-lite"/>
    </source>
</evidence>
<dbReference type="EMBL" id="ML976657">
    <property type="protein sequence ID" value="KAF1979482.1"/>
    <property type="molecule type" value="Genomic_DNA"/>
</dbReference>
<dbReference type="OrthoDB" id="10398019at2759"/>
<evidence type="ECO:0000313" key="4">
    <source>
        <dbReference type="Proteomes" id="UP000800036"/>
    </source>
</evidence>
<evidence type="ECO:0000313" key="3">
    <source>
        <dbReference type="EMBL" id="KAF1979482.1"/>
    </source>
</evidence>
<feature type="region of interest" description="Disordered" evidence="1">
    <location>
        <begin position="163"/>
        <end position="186"/>
    </location>
</feature>
<keyword evidence="2" id="KW-0732">Signal</keyword>
<proteinExistence type="predicted"/>
<reference evidence="3" key="1">
    <citation type="journal article" date="2020" name="Stud. Mycol.">
        <title>101 Dothideomycetes genomes: a test case for predicting lifestyles and emergence of pathogens.</title>
        <authorList>
            <person name="Haridas S."/>
            <person name="Albert R."/>
            <person name="Binder M."/>
            <person name="Bloem J."/>
            <person name="Labutti K."/>
            <person name="Salamov A."/>
            <person name="Andreopoulos B."/>
            <person name="Baker S."/>
            <person name="Barry K."/>
            <person name="Bills G."/>
            <person name="Bluhm B."/>
            <person name="Cannon C."/>
            <person name="Castanera R."/>
            <person name="Culley D."/>
            <person name="Daum C."/>
            <person name="Ezra D."/>
            <person name="Gonzalez J."/>
            <person name="Henrissat B."/>
            <person name="Kuo A."/>
            <person name="Liang C."/>
            <person name="Lipzen A."/>
            <person name="Lutzoni F."/>
            <person name="Magnuson J."/>
            <person name="Mondo S."/>
            <person name="Nolan M."/>
            <person name="Ohm R."/>
            <person name="Pangilinan J."/>
            <person name="Park H.-J."/>
            <person name="Ramirez L."/>
            <person name="Alfaro M."/>
            <person name="Sun H."/>
            <person name="Tritt A."/>
            <person name="Yoshinaga Y."/>
            <person name="Zwiers L.-H."/>
            <person name="Turgeon B."/>
            <person name="Goodwin S."/>
            <person name="Spatafora J."/>
            <person name="Crous P."/>
            <person name="Grigoriev I."/>
        </authorList>
    </citation>
    <scope>NUCLEOTIDE SEQUENCE</scope>
    <source>
        <strain evidence="3">CBS 107.79</strain>
    </source>
</reference>
<organism evidence="3 4">
    <name type="scientific">Bimuria novae-zelandiae CBS 107.79</name>
    <dbReference type="NCBI Taxonomy" id="1447943"/>
    <lineage>
        <taxon>Eukaryota</taxon>
        <taxon>Fungi</taxon>
        <taxon>Dikarya</taxon>
        <taxon>Ascomycota</taxon>
        <taxon>Pezizomycotina</taxon>
        <taxon>Dothideomycetes</taxon>
        <taxon>Pleosporomycetidae</taxon>
        <taxon>Pleosporales</taxon>
        <taxon>Massarineae</taxon>
        <taxon>Didymosphaeriaceae</taxon>
        <taxon>Bimuria</taxon>
    </lineage>
</organism>
<feature type="signal peptide" evidence="2">
    <location>
        <begin position="1"/>
        <end position="26"/>
    </location>
</feature>
<keyword evidence="4" id="KW-1185">Reference proteome</keyword>
<protein>
    <submittedName>
        <fullName evidence="3">Uncharacterized protein</fullName>
    </submittedName>
</protein>